<keyword evidence="2" id="KW-1185">Reference proteome</keyword>
<proteinExistence type="predicted"/>
<gene>
    <name evidence="1" type="ORF">G3480_26085</name>
</gene>
<accession>A0A6P1DZF9</accession>
<reference evidence="2" key="1">
    <citation type="journal article" date="2020" name="Microbiol. Resour. Announc.">
        <title>Draft Genome Sequences of Thiorhodococcus mannitoliphagus and Thiorhodococcus minor, Purple Sulfur Photosynthetic Bacteria in the Gammaproteobacterial Family Chromatiaceae.</title>
        <authorList>
            <person name="Aviles F.A."/>
            <person name="Meyer T.E."/>
            <person name="Kyndt J.A."/>
        </authorList>
    </citation>
    <scope>NUCLEOTIDE SEQUENCE [LARGE SCALE GENOMIC DNA]</scope>
    <source>
        <strain evidence="2">DSM 18266</strain>
    </source>
</reference>
<protein>
    <submittedName>
        <fullName evidence="1">Uncharacterized protein</fullName>
    </submittedName>
</protein>
<evidence type="ECO:0000313" key="1">
    <source>
        <dbReference type="EMBL" id="NEX23697.1"/>
    </source>
</evidence>
<name>A0A6P1DZF9_9GAMM</name>
<dbReference type="EMBL" id="JAAIJR010000278">
    <property type="protein sequence ID" value="NEX23697.1"/>
    <property type="molecule type" value="Genomic_DNA"/>
</dbReference>
<evidence type="ECO:0000313" key="2">
    <source>
        <dbReference type="Proteomes" id="UP000471640"/>
    </source>
</evidence>
<sequence>MLGEGRNWWNFASSDYHNHWSTNGSDFWPGEYQKNYIYVDTSNRDRLEAIFAGVRSGASWHVEGDLIDKLEFTVQGRGPGKAMMGQTLRVKRGERVKVKIRVHDPVGTNHCPLDMDNPSLEQIGRQVPLNRPVLDHIDLIAGDVTGYVEPPENFESCPDADTRELDTDIDYCKETNESTHVAATFERFSGPFNRSAWAKRHGYLTYVYSFRVEQDMYLRLRGTNLPANVPKETDAEGNPLADSQASAAIYDALPDLTNYLLPGQTPESTSKLDEVAEAYADLWFYSNPIFIDVIND</sequence>
<dbReference type="AlphaFoldDB" id="A0A6P1DZF9"/>
<dbReference type="RefSeq" id="WP_164657115.1">
    <property type="nucleotide sequence ID" value="NZ_JAAIJR010000278.1"/>
</dbReference>
<comment type="caution">
    <text evidence="1">The sequence shown here is derived from an EMBL/GenBank/DDBJ whole genome shotgun (WGS) entry which is preliminary data.</text>
</comment>
<dbReference type="Proteomes" id="UP000471640">
    <property type="component" value="Unassembled WGS sequence"/>
</dbReference>
<reference evidence="1 2" key="2">
    <citation type="submission" date="2020-02" db="EMBL/GenBank/DDBJ databases">
        <title>Genome sequences of Thiorhodococcus mannitoliphagus and Thiorhodococcus minor, purple sulfur photosynthetic bacteria in the gammaproteobacterial family, Chromatiaceae.</title>
        <authorList>
            <person name="Aviles F.A."/>
            <person name="Meyer T.E."/>
            <person name="Kyndt J.A."/>
        </authorList>
    </citation>
    <scope>NUCLEOTIDE SEQUENCE [LARGE SCALE GENOMIC DNA]</scope>
    <source>
        <strain evidence="1 2">DSM 18266</strain>
    </source>
</reference>
<organism evidence="1 2">
    <name type="scientific">Thiorhodococcus mannitoliphagus</name>
    <dbReference type="NCBI Taxonomy" id="329406"/>
    <lineage>
        <taxon>Bacteria</taxon>
        <taxon>Pseudomonadati</taxon>
        <taxon>Pseudomonadota</taxon>
        <taxon>Gammaproteobacteria</taxon>
        <taxon>Chromatiales</taxon>
        <taxon>Chromatiaceae</taxon>
        <taxon>Thiorhodococcus</taxon>
    </lineage>
</organism>